<feature type="transmembrane region" description="Helical" evidence="6">
    <location>
        <begin position="145"/>
        <end position="163"/>
    </location>
</feature>
<feature type="transmembrane region" description="Helical" evidence="6">
    <location>
        <begin position="31"/>
        <end position="49"/>
    </location>
</feature>
<dbReference type="RefSeq" id="WP_007691994.1">
    <property type="nucleotide sequence ID" value="NZ_AJRK01000438.1"/>
</dbReference>
<evidence type="ECO:0008006" key="9">
    <source>
        <dbReference type="Google" id="ProtNLM"/>
    </source>
</evidence>
<keyword evidence="2" id="KW-1003">Cell membrane</keyword>
<dbReference type="PANTHER" id="PTHR30106:SF1">
    <property type="entry name" value="UPF0324 MEMBRANE PROTEIN FN0533"/>
    <property type="match status" value="1"/>
</dbReference>
<dbReference type="OrthoDB" id="26684at2157"/>
<evidence type="ECO:0000256" key="1">
    <source>
        <dbReference type="ARBA" id="ARBA00004651"/>
    </source>
</evidence>
<feature type="transmembrane region" description="Helical" evidence="6">
    <location>
        <begin position="117"/>
        <end position="139"/>
    </location>
</feature>
<feature type="transmembrane region" description="Helical" evidence="6">
    <location>
        <begin position="211"/>
        <end position="230"/>
    </location>
</feature>
<dbReference type="EMBL" id="AOMB01000017">
    <property type="protein sequence ID" value="EMA39564.1"/>
    <property type="molecule type" value="Genomic_DNA"/>
</dbReference>
<dbReference type="AlphaFoldDB" id="M0M4N1"/>
<comment type="subcellular location">
    <subcellularLocation>
        <location evidence="1">Cell membrane</location>
        <topology evidence="1">Multi-pass membrane protein</topology>
    </subcellularLocation>
</comment>
<name>M0M4N1_9EURY</name>
<dbReference type="PATRIC" id="fig|1132509.6.peg.1434"/>
<comment type="caution">
    <text evidence="7">The sequence shown here is derived from an EMBL/GenBank/DDBJ whole genome shotgun (WGS) entry which is preliminary data.</text>
</comment>
<evidence type="ECO:0000256" key="2">
    <source>
        <dbReference type="ARBA" id="ARBA00022475"/>
    </source>
</evidence>
<proteinExistence type="predicted"/>
<accession>M0M4N1</accession>
<keyword evidence="8" id="KW-1185">Reference proteome</keyword>
<evidence type="ECO:0000256" key="6">
    <source>
        <dbReference type="SAM" id="Phobius"/>
    </source>
</evidence>
<sequence>MVRQFLPGIAALVAVGLLARGVSRVVPEANHLIVAIVLGVVVANTYGVPDRAESGVGTHTLWLETGIVVMGASVALDRVVAAGPTILALVVGTALTTVVVVEVLARGLFAIDEETGSLLAAGSGICGVSAVVAIAESIHADETRIAYAAATVLLFDAVTLLVYPVVGHLLGLSDAVFGVWAGLTMFSTGPVTAAGFAFSPAAGRWALLVKLTRNALIGLAAVAYAVYYARRSGRTADGVGLDHLWRTFPKFVLGFLGVMVLANVGVLGPQAMDSLSHASDWLFLFAFAGLGLTIDVDELRSTGYEPVLVVFVGLVTVSTTALIVVAALF</sequence>
<keyword evidence="4 6" id="KW-1133">Transmembrane helix</keyword>
<dbReference type="eggNOG" id="arCOG03873">
    <property type="taxonomic scope" value="Archaea"/>
</dbReference>
<feature type="transmembrane region" description="Helical" evidence="6">
    <location>
        <begin position="308"/>
        <end position="328"/>
    </location>
</feature>
<dbReference type="GO" id="GO:0005886">
    <property type="term" value="C:plasma membrane"/>
    <property type="evidence" value="ECO:0007669"/>
    <property type="project" value="UniProtKB-SubCell"/>
</dbReference>
<organism evidence="7 8">
    <name type="scientific">Halococcus hamelinensis 100A6</name>
    <dbReference type="NCBI Taxonomy" id="1132509"/>
    <lineage>
        <taxon>Archaea</taxon>
        <taxon>Methanobacteriati</taxon>
        <taxon>Methanobacteriota</taxon>
        <taxon>Stenosarchaea group</taxon>
        <taxon>Halobacteria</taxon>
        <taxon>Halobacteriales</taxon>
        <taxon>Halococcaceae</taxon>
        <taxon>Halococcus</taxon>
    </lineage>
</organism>
<evidence type="ECO:0000256" key="5">
    <source>
        <dbReference type="ARBA" id="ARBA00023136"/>
    </source>
</evidence>
<feature type="transmembrane region" description="Helical" evidence="6">
    <location>
        <begin position="251"/>
        <end position="272"/>
    </location>
</feature>
<dbReference type="Pfam" id="PF03601">
    <property type="entry name" value="Cons_hypoth698"/>
    <property type="match status" value="1"/>
</dbReference>
<dbReference type="InterPro" id="IPR018383">
    <property type="entry name" value="UPF0324_pro"/>
</dbReference>
<dbReference type="Proteomes" id="UP000011566">
    <property type="component" value="Unassembled WGS sequence"/>
</dbReference>
<evidence type="ECO:0000256" key="3">
    <source>
        <dbReference type="ARBA" id="ARBA00022692"/>
    </source>
</evidence>
<evidence type="ECO:0000313" key="8">
    <source>
        <dbReference type="Proteomes" id="UP000011566"/>
    </source>
</evidence>
<keyword evidence="3 6" id="KW-0812">Transmembrane</keyword>
<feature type="transmembrane region" description="Helical" evidence="6">
    <location>
        <begin position="278"/>
        <end position="296"/>
    </location>
</feature>
<reference evidence="7 8" key="1">
    <citation type="journal article" date="2014" name="PLoS Genet.">
        <title>Phylogenetically driven sequencing of extremely halophilic archaea reveals strategies for static and dynamic osmo-response.</title>
        <authorList>
            <person name="Becker E.A."/>
            <person name="Seitzer P.M."/>
            <person name="Tritt A."/>
            <person name="Larsen D."/>
            <person name="Krusor M."/>
            <person name="Yao A.I."/>
            <person name="Wu D."/>
            <person name="Madern D."/>
            <person name="Eisen J.A."/>
            <person name="Darling A.E."/>
            <person name="Facciotti M.T."/>
        </authorList>
    </citation>
    <scope>NUCLEOTIDE SEQUENCE [LARGE SCALE GENOMIC DNA]</scope>
    <source>
        <strain evidence="7 8">100A6</strain>
    </source>
</reference>
<evidence type="ECO:0000256" key="4">
    <source>
        <dbReference type="ARBA" id="ARBA00022989"/>
    </source>
</evidence>
<gene>
    <name evidence="7" type="ORF">C447_06286</name>
</gene>
<dbReference type="PANTHER" id="PTHR30106">
    <property type="entry name" value="INNER MEMBRANE PROTEIN YEIH-RELATED"/>
    <property type="match status" value="1"/>
</dbReference>
<keyword evidence="5 6" id="KW-0472">Membrane</keyword>
<evidence type="ECO:0000313" key="7">
    <source>
        <dbReference type="EMBL" id="EMA39564.1"/>
    </source>
</evidence>
<feature type="transmembrane region" description="Helical" evidence="6">
    <location>
        <begin position="175"/>
        <end position="199"/>
    </location>
</feature>
<protein>
    <recommendedName>
        <fullName evidence="9">Sulfate exporter family transporter</fullName>
    </recommendedName>
</protein>
<feature type="transmembrane region" description="Helical" evidence="6">
    <location>
        <begin position="86"/>
        <end position="105"/>
    </location>
</feature>